<organism evidence="5 6">
    <name type="scientific">Solibacillus merdavium</name>
    <dbReference type="NCBI Taxonomy" id="2762218"/>
    <lineage>
        <taxon>Bacteria</taxon>
        <taxon>Bacillati</taxon>
        <taxon>Bacillota</taxon>
        <taxon>Bacilli</taxon>
        <taxon>Bacillales</taxon>
        <taxon>Caryophanaceae</taxon>
        <taxon>Solibacillus</taxon>
    </lineage>
</organism>
<dbReference type="InterPro" id="IPR029068">
    <property type="entry name" value="Glyas_Bleomycin-R_OHBP_Dase"/>
</dbReference>
<evidence type="ECO:0000256" key="2">
    <source>
        <dbReference type="ARBA" id="ARBA00021572"/>
    </source>
</evidence>
<evidence type="ECO:0000259" key="4">
    <source>
        <dbReference type="PROSITE" id="PS51819"/>
    </source>
</evidence>
<evidence type="ECO:0000313" key="6">
    <source>
        <dbReference type="Proteomes" id="UP000600565"/>
    </source>
</evidence>
<dbReference type="InterPro" id="IPR000335">
    <property type="entry name" value="Bleomycin-R"/>
</dbReference>
<dbReference type="CDD" id="cd08349">
    <property type="entry name" value="BLMA_like"/>
    <property type="match status" value="1"/>
</dbReference>
<evidence type="ECO:0000256" key="1">
    <source>
        <dbReference type="ARBA" id="ARBA00011051"/>
    </source>
</evidence>
<comment type="caution">
    <text evidence="5">The sequence shown here is derived from an EMBL/GenBank/DDBJ whole genome shotgun (WGS) entry which is preliminary data.</text>
</comment>
<dbReference type="Gene3D" id="3.10.180.10">
    <property type="entry name" value="2,3-Dihydroxybiphenyl 1,2-Dioxygenase, domain 1"/>
    <property type="match status" value="1"/>
</dbReference>
<dbReference type="InterPro" id="IPR004360">
    <property type="entry name" value="Glyas_Fos-R_dOase_dom"/>
</dbReference>
<dbReference type="RefSeq" id="WP_191705392.1">
    <property type="nucleotide sequence ID" value="NZ_JACSPW010000026.1"/>
</dbReference>
<proteinExistence type="inferred from homology"/>
<gene>
    <name evidence="5" type="ORF">H9632_17765</name>
</gene>
<evidence type="ECO:0000256" key="3">
    <source>
        <dbReference type="ARBA" id="ARBA00023251"/>
    </source>
</evidence>
<dbReference type="PROSITE" id="PS51819">
    <property type="entry name" value="VOC"/>
    <property type="match status" value="1"/>
</dbReference>
<dbReference type="EMBL" id="JACSPW010000026">
    <property type="protein sequence ID" value="MBD8034910.1"/>
    <property type="molecule type" value="Genomic_DNA"/>
</dbReference>
<dbReference type="Pfam" id="PF00903">
    <property type="entry name" value="Glyoxalase"/>
    <property type="match status" value="1"/>
</dbReference>
<comment type="similarity">
    <text evidence="1">Belongs to the bleomycin resistance protein family.</text>
</comment>
<accession>A0ABR8XSI5</accession>
<name>A0ABR8XSI5_9BACL</name>
<protein>
    <recommendedName>
        <fullName evidence="2">Bleomycin resistance protein</fullName>
    </recommendedName>
</protein>
<dbReference type="Proteomes" id="UP000600565">
    <property type="component" value="Unassembled WGS sequence"/>
</dbReference>
<reference evidence="5 6" key="1">
    <citation type="submission" date="2020-08" db="EMBL/GenBank/DDBJ databases">
        <title>A Genomic Blueprint of the Chicken Gut Microbiome.</title>
        <authorList>
            <person name="Gilroy R."/>
            <person name="Ravi A."/>
            <person name="Getino M."/>
            <person name="Pursley I."/>
            <person name="Horton D.L."/>
            <person name="Alikhan N.-F."/>
            <person name="Baker D."/>
            <person name="Gharbi K."/>
            <person name="Hall N."/>
            <person name="Watson M."/>
            <person name="Adriaenssens E.M."/>
            <person name="Foster-Nyarko E."/>
            <person name="Jarju S."/>
            <person name="Secka A."/>
            <person name="Antonio M."/>
            <person name="Oren A."/>
            <person name="Chaudhuri R."/>
            <person name="La Ragione R.M."/>
            <person name="Hildebrand F."/>
            <person name="Pallen M.J."/>
        </authorList>
    </citation>
    <scope>NUCLEOTIDE SEQUENCE [LARGE SCALE GENOMIC DNA]</scope>
    <source>
        <strain evidence="5 6">Sa1YVA6</strain>
    </source>
</reference>
<feature type="domain" description="VOC" evidence="4">
    <location>
        <begin position="2"/>
        <end position="130"/>
    </location>
</feature>
<evidence type="ECO:0000313" key="5">
    <source>
        <dbReference type="EMBL" id="MBD8034910.1"/>
    </source>
</evidence>
<keyword evidence="6" id="KW-1185">Reference proteome</keyword>
<dbReference type="InterPro" id="IPR037523">
    <property type="entry name" value="VOC_core"/>
</dbReference>
<sequence>MKFNALVPELSVTDIERSKWFYTELLGFQLEYERKNDKFAFLSLNNAQLMIEEINGYWETGLLEYPLGRGINFQITVKDIQSIVNRLNQNAIPLFREPFVSEYTTGETVFKEIEFLVQDPDGYLLRFSQGV</sequence>
<dbReference type="SUPFAM" id="SSF54593">
    <property type="entry name" value="Glyoxalase/Bleomycin resistance protein/Dihydroxybiphenyl dioxygenase"/>
    <property type="match status" value="1"/>
</dbReference>
<keyword evidence="3" id="KW-0046">Antibiotic resistance</keyword>